<sequence>MFLGVVFVLVLLGTKVNADTIYLQDAPKGNQGEVLEEYPDSIIIRFPKNEIKRIEAGEKPALKQSFSAQKVIWIDDGETITLRLPKQSVQVSGSQALENSQQGKSSPQKSFQSRPQLSPSASIQEMLSQDRIIQGKVLMRGEPVSNCKIRILKVSNSVKDRMLNMFSGATEKEEEQTFESVT</sequence>
<proteinExistence type="predicted"/>
<evidence type="ECO:0000256" key="1">
    <source>
        <dbReference type="SAM" id="MobiDB-lite"/>
    </source>
</evidence>
<accession>A0A3B0U660</accession>
<dbReference type="EMBL" id="UOEN01000314">
    <property type="protein sequence ID" value="VAW16254.1"/>
    <property type="molecule type" value="Genomic_DNA"/>
</dbReference>
<organism evidence="2">
    <name type="scientific">hydrothermal vent metagenome</name>
    <dbReference type="NCBI Taxonomy" id="652676"/>
    <lineage>
        <taxon>unclassified sequences</taxon>
        <taxon>metagenomes</taxon>
        <taxon>ecological metagenomes</taxon>
    </lineage>
</organism>
<protein>
    <submittedName>
        <fullName evidence="2">Uncharacterized protein</fullName>
    </submittedName>
</protein>
<reference evidence="2" key="1">
    <citation type="submission" date="2018-06" db="EMBL/GenBank/DDBJ databases">
        <authorList>
            <person name="Zhirakovskaya E."/>
        </authorList>
    </citation>
    <scope>NUCLEOTIDE SEQUENCE</scope>
</reference>
<feature type="non-terminal residue" evidence="2">
    <location>
        <position position="182"/>
    </location>
</feature>
<gene>
    <name evidence="2" type="ORF">MNBD_BACTEROID05-351</name>
</gene>
<evidence type="ECO:0000313" key="2">
    <source>
        <dbReference type="EMBL" id="VAW16254.1"/>
    </source>
</evidence>
<dbReference type="AlphaFoldDB" id="A0A3B0U660"/>
<feature type="region of interest" description="Disordered" evidence="1">
    <location>
        <begin position="93"/>
        <end position="123"/>
    </location>
</feature>
<name>A0A3B0U660_9ZZZZ</name>